<dbReference type="InterPro" id="IPR008972">
    <property type="entry name" value="Cupredoxin"/>
</dbReference>
<sequence>MASNCSKMFFIIALVAVLVIPSSLATEFVVGDDKGWGLDFDSQGWAAGKEFRVGDKLVFKYTPGVHNVLRVNGTEFQACEAAENAVPLVTGNDVITLATPGRKWYICGVARHCATRNMKLNITVLDQVASPTSAPGPNSAATGTSASSFYAWILLMLGIVAMMY</sequence>
<keyword evidence="9 12" id="KW-0472">Membrane</keyword>
<dbReference type="GO" id="GO:0009610">
    <property type="term" value="P:response to symbiotic fungus"/>
    <property type="evidence" value="ECO:0007669"/>
    <property type="project" value="UniProtKB-ARBA"/>
</dbReference>
<dbReference type="PANTHER" id="PTHR33021:SF555">
    <property type="entry name" value="STELLACYANIN-LIKE"/>
    <property type="match status" value="1"/>
</dbReference>
<evidence type="ECO:0000256" key="13">
    <source>
        <dbReference type="SAM" id="SignalP"/>
    </source>
</evidence>
<protein>
    <submittedName>
        <fullName evidence="15">Plastocyanin-like protein</fullName>
    </submittedName>
</protein>
<dbReference type="Pfam" id="PF02298">
    <property type="entry name" value="Cu_bind_like"/>
    <property type="match status" value="1"/>
</dbReference>
<feature type="signal peptide" evidence="13">
    <location>
        <begin position="1"/>
        <end position="25"/>
    </location>
</feature>
<gene>
    <name evidence="15" type="ORF">COLO4_23827</name>
</gene>
<dbReference type="PANTHER" id="PTHR33021">
    <property type="entry name" value="BLUE COPPER PROTEIN"/>
    <property type="match status" value="1"/>
</dbReference>
<keyword evidence="8" id="KW-0186">Copper</keyword>
<evidence type="ECO:0000256" key="8">
    <source>
        <dbReference type="ARBA" id="ARBA00023008"/>
    </source>
</evidence>
<dbReference type="CDD" id="cd04216">
    <property type="entry name" value="Phytocyanin"/>
    <property type="match status" value="1"/>
</dbReference>
<reference evidence="16" key="1">
    <citation type="submission" date="2013-09" db="EMBL/GenBank/DDBJ databases">
        <title>Corchorus olitorius genome sequencing.</title>
        <authorList>
            <person name="Alam M."/>
            <person name="Haque M.S."/>
            <person name="Islam M.S."/>
            <person name="Emdad E.M."/>
            <person name="Islam M.M."/>
            <person name="Ahmed B."/>
            <person name="Halim A."/>
            <person name="Hossen Q.M.M."/>
            <person name="Hossain M.Z."/>
            <person name="Ahmed R."/>
            <person name="Khan M.M."/>
            <person name="Islam R."/>
            <person name="Rashid M.M."/>
            <person name="Khan S.A."/>
            <person name="Rahman M.S."/>
            <person name="Alam M."/>
            <person name="Yahiya A.S."/>
            <person name="Khan M.S."/>
            <person name="Azam M.S."/>
            <person name="Haque T."/>
            <person name="Lashkar M.Z.H."/>
            <person name="Akhand A.I."/>
            <person name="Morshed G."/>
            <person name="Roy S."/>
            <person name="Uddin K.S."/>
            <person name="Rabeya T."/>
            <person name="Hossain A.S."/>
            <person name="Chowdhury A."/>
            <person name="Snigdha A.R."/>
            <person name="Mortoza M.S."/>
            <person name="Matin S.A."/>
            <person name="Hoque S.M.E."/>
            <person name="Islam M.K."/>
            <person name="Roy D.K."/>
            <person name="Haider R."/>
            <person name="Moosa M.M."/>
            <person name="Elias S.M."/>
            <person name="Hasan A.M."/>
            <person name="Jahan S."/>
            <person name="Shafiuddin M."/>
            <person name="Mahmood N."/>
            <person name="Shommy N.S."/>
        </authorList>
    </citation>
    <scope>NUCLEOTIDE SEQUENCE [LARGE SCALE GENOMIC DNA]</scope>
    <source>
        <strain evidence="16">cv. O-4</strain>
    </source>
</reference>
<evidence type="ECO:0000256" key="12">
    <source>
        <dbReference type="SAM" id="Phobius"/>
    </source>
</evidence>
<evidence type="ECO:0000256" key="1">
    <source>
        <dbReference type="ARBA" id="ARBA00004479"/>
    </source>
</evidence>
<dbReference type="GO" id="GO:0005886">
    <property type="term" value="C:plasma membrane"/>
    <property type="evidence" value="ECO:0007669"/>
    <property type="project" value="TreeGrafter"/>
</dbReference>
<name>A0A1R3IEL2_9ROSI</name>
<dbReference type="EMBL" id="AWUE01018362">
    <property type="protein sequence ID" value="OMO80951.1"/>
    <property type="molecule type" value="Genomic_DNA"/>
</dbReference>
<keyword evidence="3 12" id="KW-0812">Transmembrane</keyword>
<evidence type="ECO:0000256" key="10">
    <source>
        <dbReference type="ARBA" id="ARBA00023157"/>
    </source>
</evidence>
<accession>A0A1R3IEL2</accession>
<dbReference type="STRING" id="93759.A0A1R3IEL2"/>
<comment type="caution">
    <text evidence="15">The sequence shown here is derived from an EMBL/GenBank/DDBJ whole genome shotgun (WGS) entry which is preliminary data.</text>
</comment>
<feature type="transmembrane region" description="Helical" evidence="12">
    <location>
        <begin position="140"/>
        <end position="163"/>
    </location>
</feature>
<evidence type="ECO:0000256" key="2">
    <source>
        <dbReference type="ARBA" id="ARBA00022448"/>
    </source>
</evidence>
<dbReference type="PROSITE" id="PS51485">
    <property type="entry name" value="PHYTOCYANIN"/>
    <property type="match status" value="1"/>
</dbReference>
<dbReference type="GO" id="GO:0009055">
    <property type="term" value="F:electron transfer activity"/>
    <property type="evidence" value="ECO:0007669"/>
    <property type="project" value="InterPro"/>
</dbReference>
<proteinExistence type="predicted"/>
<keyword evidence="4" id="KW-0479">Metal-binding</keyword>
<dbReference type="OrthoDB" id="687943at2759"/>
<comment type="subcellular location">
    <subcellularLocation>
        <location evidence="1">Membrane</location>
        <topology evidence="1">Single-pass type I membrane protein</topology>
    </subcellularLocation>
</comment>
<keyword evidence="5 13" id="KW-0732">Signal</keyword>
<evidence type="ECO:0000313" key="16">
    <source>
        <dbReference type="Proteomes" id="UP000187203"/>
    </source>
</evidence>
<dbReference type="FunFam" id="2.60.40.420:FF:000067">
    <property type="entry name" value="Cupredoxin superfamily protein"/>
    <property type="match status" value="1"/>
</dbReference>
<organism evidence="15 16">
    <name type="scientific">Corchorus olitorius</name>
    <dbReference type="NCBI Taxonomy" id="93759"/>
    <lineage>
        <taxon>Eukaryota</taxon>
        <taxon>Viridiplantae</taxon>
        <taxon>Streptophyta</taxon>
        <taxon>Embryophyta</taxon>
        <taxon>Tracheophyta</taxon>
        <taxon>Spermatophyta</taxon>
        <taxon>Magnoliopsida</taxon>
        <taxon>eudicotyledons</taxon>
        <taxon>Gunneridae</taxon>
        <taxon>Pentapetalae</taxon>
        <taxon>rosids</taxon>
        <taxon>malvids</taxon>
        <taxon>Malvales</taxon>
        <taxon>Malvaceae</taxon>
        <taxon>Grewioideae</taxon>
        <taxon>Apeibeae</taxon>
        <taxon>Corchorus</taxon>
    </lineage>
</organism>
<dbReference type="AlphaFoldDB" id="A0A1R3IEL2"/>
<keyword evidence="7 12" id="KW-1133">Transmembrane helix</keyword>
<dbReference type="InterPro" id="IPR003245">
    <property type="entry name" value="Phytocyanin_dom"/>
</dbReference>
<evidence type="ECO:0000313" key="15">
    <source>
        <dbReference type="EMBL" id="OMO80951.1"/>
    </source>
</evidence>
<keyword evidence="11" id="KW-0325">Glycoprotein</keyword>
<evidence type="ECO:0000256" key="3">
    <source>
        <dbReference type="ARBA" id="ARBA00022692"/>
    </source>
</evidence>
<keyword evidence="2" id="KW-0813">Transport</keyword>
<keyword evidence="6" id="KW-0249">Electron transport</keyword>
<evidence type="ECO:0000256" key="5">
    <source>
        <dbReference type="ARBA" id="ARBA00022729"/>
    </source>
</evidence>
<evidence type="ECO:0000259" key="14">
    <source>
        <dbReference type="PROSITE" id="PS51485"/>
    </source>
</evidence>
<dbReference type="Gene3D" id="2.60.40.420">
    <property type="entry name" value="Cupredoxins - blue copper proteins"/>
    <property type="match status" value="1"/>
</dbReference>
<evidence type="ECO:0000256" key="7">
    <source>
        <dbReference type="ARBA" id="ARBA00022989"/>
    </source>
</evidence>
<evidence type="ECO:0000256" key="4">
    <source>
        <dbReference type="ARBA" id="ARBA00022723"/>
    </source>
</evidence>
<keyword evidence="10" id="KW-1015">Disulfide bond</keyword>
<evidence type="ECO:0000256" key="11">
    <source>
        <dbReference type="ARBA" id="ARBA00023180"/>
    </source>
</evidence>
<evidence type="ECO:0000256" key="9">
    <source>
        <dbReference type="ARBA" id="ARBA00023136"/>
    </source>
</evidence>
<feature type="chain" id="PRO_5013385856" evidence="13">
    <location>
        <begin position="26"/>
        <end position="164"/>
    </location>
</feature>
<dbReference type="InterPro" id="IPR039391">
    <property type="entry name" value="Phytocyanin-like"/>
</dbReference>
<dbReference type="SUPFAM" id="SSF49503">
    <property type="entry name" value="Cupredoxins"/>
    <property type="match status" value="1"/>
</dbReference>
<dbReference type="GO" id="GO:0046872">
    <property type="term" value="F:metal ion binding"/>
    <property type="evidence" value="ECO:0007669"/>
    <property type="project" value="UniProtKB-KW"/>
</dbReference>
<feature type="domain" description="Phytocyanin" evidence="14">
    <location>
        <begin position="26"/>
        <end position="126"/>
    </location>
</feature>
<keyword evidence="16" id="KW-1185">Reference proteome</keyword>
<evidence type="ECO:0000256" key="6">
    <source>
        <dbReference type="ARBA" id="ARBA00022982"/>
    </source>
</evidence>
<dbReference type="Proteomes" id="UP000187203">
    <property type="component" value="Unassembled WGS sequence"/>
</dbReference>